<evidence type="ECO:0008006" key="2">
    <source>
        <dbReference type="Google" id="ProtNLM"/>
    </source>
</evidence>
<dbReference type="EMBL" id="LR796423">
    <property type="protein sequence ID" value="CAB4143396.1"/>
    <property type="molecule type" value="Genomic_DNA"/>
</dbReference>
<gene>
    <name evidence="1" type="ORF">UFOVP447_137</name>
</gene>
<protein>
    <recommendedName>
        <fullName evidence="2">SWIM-type domain-containing protein</fullName>
    </recommendedName>
</protein>
<sequence>MRIQSFPDINFKDHHLVGLVWPVESSRSGEKYKVEMTKLGLSCNCVAGSMRGKCKHAQHVHDLLVSDDVIKYEVA</sequence>
<accession>A0A6J5MEF1</accession>
<organism evidence="1">
    <name type="scientific">uncultured Caudovirales phage</name>
    <dbReference type="NCBI Taxonomy" id="2100421"/>
    <lineage>
        <taxon>Viruses</taxon>
        <taxon>Duplodnaviria</taxon>
        <taxon>Heunggongvirae</taxon>
        <taxon>Uroviricota</taxon>
        <taxon>Caudoviricetes</taxon>
        <taxon>Peduoviridae</taxon>
        <taxon>Maltschvirus</taxon>
        <taxon>Maltschvirus maltsch</taxon>
    </lineage>
</organism>
<evidence type="ECO:0000313" key="1">
    <source>
        <dbReference type="EMBL" id="CAB4143396.1"/>
    </source>
</evidence>
<proteinExistence type="predicted"/>
<reference evidence="1" key="1">
    <citation type="submission" date="2020-04" db="EMBL/GenBank/DDBJ databases">
        <authorList>
            <person name="Chiriac C."/>
            <person name="Salcher M."/>
            <person name="Ghai R."/>
            <person name="Kavagutti S V."/>
        </authorList>
    </citation>
    <scope>NUCLEOTIDE SEQUENCE</scope>
</reference>
<name>A0A6J5MEF1_9CAUD</name>